<dbReference type="Gene3D" id="2.30.22.10">
    <property type="entry name" value="Head domain of nucleotide exchange factor GrpE"/>
    <property type="match status" value="1"/>
</dbReference>
<gene>
    <name evidence="3" type="primary">grpE</name>
    <name evidence="3" type="ORF">QQ055_08415</name>
</gene>
<name>A0ABT7M1F9_9CYAN</name>
<evidence type="ECO:0000256" key="1">
    <source>
        <dbReference type="ARBA" id="ARBA00023186"/>
    </source>
</evidence>
<keyword evidence="1" id="KW-0143">Chaperone</keyword>
<feature type="region of interest" description="Disordered" evidence="2">
    <location>
        <begin position="1"/>
        <end position="81"/>
    </location>
</feature>
<dbReference type="Proteomes" id="UP001230986">
    <property type="component" value="Unassembled WGS sequence"/>
</dbReference>
<organism evidence="3 4">
    <name type="scientific">Geitlerinema calcuttense NRMC-F 0142</name>
    <dbReference type="NCBI Taxonomy" id="2922238"/>
    <lineage>
        <taxon>Bacteria</taxon>
        <taxon>Bacillati</taxon>
        <taxon>Cyanobacteriota</taxon>
        <taxon>Cyanophyceae</taxon>
        <taxon>Geitlerinematales</taxon>
        <taxon>Geitlerinemataceae</taxon>
        <taxon>Geitlerinema</taxon>
    </lineage>
</organism>
<dbReference type="SUPFAM" id="SSF51064">
    <property type="entry name" value="Head domain of nucleotide exchange factor GrpE"/>
    <property type="match status" value="1"/>
</dbReference>
<feature type="compositionally biased region" description="Basic and acidic residues" evidence="2">
    <location>
        <begin position="1"/>
        <end position="22"/>
    </location>
</feature>
<dbReference type="Pfam" id="PF01025">
    <property type="entry name" value="GrpE"/>
    <property type="match status" value="1"/>
</dbReference>
<evidence type="ECO:0000256" key="2">
    <source>
        <dbReference type="SAM" id="MobiDB-lite"/>
    </source>
</evidence>
<sequence length="281" mass="31784">MPEESTSKKEGGLTEIKSDRPVPRSPIADSLDIEFEPLTPDGVPLEHLDEKEEPRKPSNANKEKSPAPAKEEKNDNSKIPAPGKVIEFAQAAILQKLGEIGEKMNALEKGLAPGREAVEKMVEKFDSKIALDAHSKEMFSAMHSELKSYKDSALFDIFHKPFLKDLVLLYDDLGKLQKHGRQLTDKAAEKVAEMKEDFHHHANNIDNIMALVLEMLNRMDVEMIEETGVTIDKQYHKVVNTRKTSNADEDGKIAEIVNRGFRWRGKLLRHEEVIVYKHENA</sequence>
<evidence type="ECO:0000313" key="4">
    <source>
        <dbReference type="Proteomes" id="UP001230986"/>
    </source>
</evidence>
<dbReference type="InterPro" id="IPR000740">
    <property type="entry name" value="GrpE"/>
</dbReference>
<keyword evidence="4" id="KW-1185">Reference proteome</keyword>
<dbReference type="RefSeq" id="WP_285964270.1">
    <property type="nucleotide sequence ID" value="NZ_JASVEJ010000031.1"/>
</dbReference>
<accession>A0ABT7M1F9</accession>
<feature type="compositionally biased region" description="Basic and acidic residues" evidence="2">
    <location>
        <begin position="44"/>
        <end position="76"/>
    </location>
</feature>
<reference evidence="3 4" key="1">
    <citation type="submission" date="2023-06" db="EMBL/GenBank/DDBJ databases">
        <title>Whole genome sequence of Oscillatoria calcuttensis NRMC-F 0142.</title>
        <authorList>
            <person name="Shakena Fathima T."/>
            <person name="Muralitharan G."/>
            <person name="Thajuddin N."/>
        </authorList>
    </citation>
    <scope>NUCLEOTIDE SEQUENCE [LARGE SCALE GENOMIC DNA]</scope>
    <source>
        <strain evidence="3 4">NRMC-F 0142</strain>
    </source>
</reference>
<comment type="caution">
    <text evidence="3">The sequence shown here is derived from an EMBL/GenBank/DDBJ whole genome shotgun (WGS) entry which is preliminary data.</text>
</comment>
<proteinExistence type="predicted"/>
<protein>
    <submittedName>
        <fullName evidence="3">Nucleotide exchange factor GrpE</fullName>
    </submittedName>
</protein>
<evidence type="ECO:0000313" key="3">
    <source>
        <dbReference type="EMBL" id="MDL5057480.1"/>
    </source>
</evidence>
<dbReference type="EMBL" id="JASVEJ010000031">
    <property type="protein sequence ID" value="MDL5057480.1"/>
    <property type="molecule type" value="Genomic_DNA"/>
</dbReference>
<dbReference type="InterPro" id="IPR009012">
    <property type="entry name" value="GrpE_head"/>
</dbReference>